<evidence type="ECO:0000313" key="2">
    <source>
        <dbReference type="Proteomes" id="UP000229176"/>
    </source>
</evidence>
<reference evidence="1 2" key="1">
    <citation type="submission" date="2017-09" db="EMBL/GenBank/DDBJ databases">
        <title>Depth-based differentiation of microbial function through sediment-hosted aquifers and enrichment of novel symbionts in the deep terrestrial subsurface.</title>
        <authorList>
            <person name="Probst A.J."/>
            <person name="Ladd B."/>
            <person name="Jarett J.K."/>
            <person name="Geller-Mcgrath D.E."/>
            <person name="Sieber C.M."/>
            <person name="Emerson J.B."/>
            <person name="Anantharaman K."/>
            <person name="Thomas B.C."/>
            <person name="Malmstrom R."/>
            <person name="Stieglmeier M."/>
            <person name="Klingl A."/>
            <person name="Woyke T."/>
            <person name="Ryan C.M."/>
            <person name="Banfield J.F."/>
        </authorList>
    </citation>
    <scope>NUCLEOTIDE SEQUENCE [LARGE SCALE GENOMIC DNA]</scope>
    <source>
        <strain evidence="1">CG22_combo_CG10-13_8_21_14_all_32_8</strain>
    </source>
</reference>
<protein>
    <submittedName>
        <fullName evidence="1">Uncharacterized protein</fullName>
    </submittedName>
</protein>
<dbReference type="Proteomes" id="UP000229176">
    <property type="component" value="Unassembled WGS sequence"/>
</dbReference>
<sequence length="191" mass="22668">MFDRKKIKKFILNFFLFVFILSIVGFKYHKSADDNYGLIYPSWWNKTEVKSGFYFNGLIISPYKIIDNQQSYSENVFVEITISKTENQLTDVKTYIQKLKDSEILRLKKPGEYPIIPGPAQYQYFGKLKTFSNGFEEITSLFTLSDVEAHEYWKINNGKLLQVKVKYPKSQKRKIEFDMVVKIIIWTFKTF</sequence>
<organism evidence="1 2">
    <name type="scientific">Candidatus Nomurabacteria bacterium CG22_combo_CG10-13_8_21_14_all_32_8</name>
    <dbReference type="NCBI Taxonomy" id="1974732"/>
    <lineage>
        <taxon>Bacteria</taxon>
        <taxon>Candidatus Nomuraibacteriota</taxon>
    </lineage>
</organism>
<evidence type="ECO:0000313" key="1">
    <source>
        <dbReference type="EMBL" id="PIP69052.1"/>
    </source>
</evidence>
<name>A0A2H0CGM9_9BACT</name>
<accession>A0A2H0CGM9</accession>
<proteinExistence type="predicted"/>
<dbReference type="EMBL" id="PCTI01000018">
    <property type="protein sequence ID" value="PIP69052.1"/>
    <property type="molecule type" value="Genomic_DNA"/>
</dbReference>
<dbReference type="AlphaFoldDB" id="A0A2H0CGM9"/>
<comment type="caution">
    <text evidence="1">The sequence shown here is derived from an EMBL/GenBank/DDBJ whole genome shotgun (WGS) entry which is preliminary data.</text>
</comment>
<gene>
    <name evidence="1" type="ORF">COW91_01445</name>
</gene>